<evidence type="ECO:0000313" key="3">
    <source>
        <dbReference type="Proteomes" id="UP000823399"/>
    </source>
</evidence>
<organism evidence="2 3">
    <name type="scientific">Suillus discolor</name>
    <dbReference type="NCBI Taxonomy" id="1912936"/>
    <lineage>
        <taxon>Eukaryota</taxon>
        <taxon>Fungi</taxon>
        <taxon>Dikarya</taxon>
        <taxon>Basidiomycota</taxon>
        <taxon>Agaricomycotina</taxon>
        <taxon>Agaricomycetes</taxon>
        <taxon>Agaricomycetidae</taxon>
        <taxon>Boletales</taxon>
        <taxon>Suillineae</taxon>
        <taxon>Suillaceae</taxon>
        <taxon>Suillus</taxon>
    </lineage>
</organism>
<reference evidence="2" key="1">
    <citation type="journal article" date="2020" name="New Phytol.">
        <title>Comparative genomics reveals dynamic genome evolution in host specialist ectomycorrhizal fungi.</title>
        <authorList>
            <person name="Lofgren L.A."/>
            <person name="Nguyen N.H."/>
            <person name="Vilgalys R."/>
            <person name="Ruytinx J."/>
            <person name="Liao H.L."/>
            <person name="Branco S."/>
            <person name="Kuo A."/>
            <person name="LaButti K."/>
            <person name="Lipzen A."/>
            <person name="Andreopoulos W."/>
            <person name="Pangilinan J."/>
            <person name="Riley R."/>
            <person name="Hundley H."/>
            <person name="Na H."/>
            <person name="Barry K."/>
            <person name="Grigoriev I.V."/>
            <person name="Stajich J.E."/>
            <person name="Kennedy P.G."/>
        </authorList>
    </citation>
    <scope>NUCLEOTIDE SEQUENCE</scope>
    <source>
        <strain evidence="2">FC423</strain>
    </source>
</reference>
<name>A0A9P7JPY5_9AGAM</name>
<protein>
    <submittedName>
        <fullName evidence="2">Uncharacterized protein</fullName>
    </submittedName>
</protein>
<feature type="region of interest" description="Disordered" evidence="1">
    <location>
        <begin position="617"/>
        <end position="682"/>
    </location>
</feature>
<proteinExistence type="predicted"/>
<dbReference type="EMBL" id="JABBWM010000066">
    <property type="protein sequence ID" value="KAG2097260.1"/>
    <property type="molecule type" value="Genomic_DNA"/>
</dbReference>
<dbReference type="AlphaFoldDB" id="A0A9P7JPY5"/>
<comment type="caution">
    <text evidence="2">The sequence shown here is derived from an EMBL/GenBank/DDBJ whole genome shotgun (WGS) entry which is preliminary data.</text>
</comment>
<dbReference type="GeneID" id="64704334"/>
<evidence type="ECO:0000313" key="2">
    <source>
        <dbReference type="EMBL" id="KAG2097260.1"/>
    </source>
</evidence>
<feature type="compositionally biased region" description="Polar residues" evidence="1">
    <location>
        <begin position="630"/>
        <end position="641"/>
    </location>
</feature>
<keyword evidence="3" id="KW-1185">Reference proteome</keyword>
<gene>
    <name evidence="2" type="ORF">F5147DRAFT_778063</name>
</gene>
<dbReference type="Proteomes" id="UP000823399">
    <property type="component" value="Unassembled WGS sequence"/>
</dbReference>
<dbReference type="OrthoDB" id="2687329at2759"/>
<dbReference type="RefSeq" id="XP_041288490.1">
    <property type="nucleotide sequence ID" value="XM_041442075.1"/>
</dbReference>
<accession>A0A9P7JPY5</accession>
<evidence type="ECO:0000256" key="1">
    <source>
        <dbReference type="SAM" id="MobiDB-lite"/>
    </source>
</evidence>
<sequence>MIYAYLYDHESKKVFVLITRRFVIICQTPSWFNLCFQHPFAGFQGRWFVVVGYIAMHGQVSALYCDESVMEQRPWLDVLYVVGVLTIPDNFNVDHNHPLFEATPGDLDFLVKTPYGRPNILGKPGRMWFESVALTLAQLVQASIDFNPPLSLKEFPQPTNATFKSNPFMHELSHCPVNEPVASTSGHFMPSTHPTITDQLPLPAPSTVTDDAYLLDTLLGPVPHAPFAVQSTTMMHLLDYGDTNWPVLNLLPSDLGELGPLEQPGEVVTSEPTPINANLSLHPDLKWRDSEYLWGQIESGDKQKILRVLGKKLCYWYRVIELTRALILGSLWLPNCPPNRWEDIHRQPLMILSNGKEVGWPIIRTHLLSLVTNTSSELRKVVKGVMSPITGFCAKHEIKITIKQFLSILNFGHNKAVQEALAKLVVHQLFRELLWAALFAPFDGLADGKRPARIVDLFPKELCASIGCLAQDTIGNLLTIIYHTMLLVLREGPNKESVSSYKRHEVMNEVIMSALAPMYANPDDFPKFTETIMSLPFITNEHILNINPKKKCPCHIPRSGPGPITHIISGLPDPADFYPSSGSDLRLTSVPYPFSSAVSFLVRTSSGLVLSLVPERPPEFPRIGHRTPDSSDNLRTSSNSPRKLGARTRVRGAVHELKPSPSDPTLEHVLNSPKSNRKVKKTRGMEDVKAIIVTSLNDVPGRHGLPNNKGFYCYRSFTDVFCLPSDFEPLPSS</sequence>